<feature type="domain" description="Tripartite ATP-independent periplasmic transporters DctQ component" evidence="10">
    <location>
        <begin position="30"/>
        <end position="156"/>
    </location>
</feature>
<dbReference type="Pfam" id="PF04290">
    <property type="entry name" value="DctQ"/>
    <property type="match status" value="1"/>
</dbReference>
<evidence type="ECO:0000256" key="4">
    <source>
        <dbReference type="ARBA" id="ARBA00022519"/>
    </source>
</evidence>
<organism evidence="11 12">
    <name type="scientific">Desulfuromonas soudanensis</name>
    <dbReference type="NCBI Taxonomy" id="1603606"/>
    <lineage>
        <taxon>Bacteria</taxon>
        <taxon>Pseudomonadati</taxon>
        <taxon>Thermodesulfobacteriota</taxon>
        <taxon>Desulfuromonadia</taxon>
        <taxon>Desulfuromonadales</taxon>
        <taxon>Desulfuromonadaceae</taxon>
        <taxon>Desulfuromonas</taxon>
    </lineage>
</organism>
<dbReference type="InterPro" id="IPR055348">
    <property type="entry name" value="DctQ"/>
</dbReference>
<evidence type="ECO:0000313" key="11">
    <source>
        <dbReference type="EMBL" id="ALC16568.1"/>
    </source>
</evidence>
<feature type="transmembrane region" description="Helical" evidence="9">
    <location>
        <begin position="93"/>
        <end position="114"/>
    </location>
</feature>
<dbReference type="GO" id="GO:0005886">
    <property type="term" value="C:plasma membrane"/>
    <property type="evidence" value="ECO:0007669"/>
    <property type="project" value="UniProtKB-SubCell"/>
</dbReference>
<feature type="transmembrane region" description="Helical" evidence="9">
    <location>
        <begin position="134"/>
        <end position="154"/>
    </location>
</feature>
<protein>
    <submittedName>
        <fullName evidence="11">TRAP-type C4-dicarboxylate transport system, small permease component</fullName>
    </submittedName>
</protein>
<dbReference type="GO" id="GO:0022857">
    <property type="term" value="F:transmembrane transporter activity"/>
    <property type="evidence" value="ECO:0007669"/>
    <property type="project" value="TreeGrafter"/>
</dbReference>
<evidence type="ECO:0000313" key="12">
    <source>
        <dbReference type="Proteomes" id="UP000057158"/>
    </source>
</evidence>
<evidence type="ECO:0000256" key="1">
    <source>
        <dbReference type="ARBA" id="ARBA00004429"/>
    </source>
</evidence>
<dbReference type="EMBL" id="CP010802">
    <property type="protein sequence ID" value="ALC16568.1"/>
    <property type="molecule type" value="Genomic_DNA"/>
</dbReference>
<evidence type="ECO:0000256" key="8">
    <source>
        <dbReference type="ARBA" id="ARBA00038436"/>
    </source>
</evidence>
<keyword evidence="12" id="KW-1185">Reference proteome</keyword>
<dbReference type="GO" id="GO:0015740">
    <property type="term" value="P:C4-dicarboxylate transport"/>
    <property type="evidence" value="ECO:0007669"/>
    <property type="project" value="TreeGrafter"/>
</dbReference>
<evidence type="ECO:0000256" key="2">
    <source>
        <dbReference type="ARBA" id="ARBA00022448"/>
    </source>
</evidence>
<comment type="similarity">
    <text evidence="8">Belongs to the TRAP transporter small permease family.</text>
</comment>
<keyword evidence="2" id="KW-0813">Transport</keyword>
<name>A0A0M5ITX0_9BACT</name>
<proteinExistence type="inferred from homology"/>
<evidence type="ECO:0000256" key="3">
    <source>
        <dbReference type="ARBA" id="ARBA00022475"/>
    </source>
</evidence>
<keyword evidence="3" id="KW-1003">Cell membrane</keyword>
<dbReference type="AlphaFoldDB" id="A0A0M5ITX0"/>
<gene>
    <name evidence="11" type="ORF">DSOUD_1792</name>
</gene>
<evidence type="ECO:0000256" key="6">
    <source>
        <dbReference type="ARBA" id="ARBA00022989"/>
    </source>
</evidence>
<accession>A0A0M5ITX0</accession>
<dbReference type="InterPro" id="IPR007387">
    <property type="entry name" value="TRAP_DctQ"/>
</dbReference>
<evidence type="ECO:0000259" key="10">
    <source>
        <dbReference type="Pfam" id="PF04290"/>
    </source>
</evidence>
<evidence type="ECO:0000256" key="5">
    <source>
        <dbReference type="ARBA" id="ARBA00022692"/>
    </source>
</evidence>
<dbReference type="RefSeq" id="WP_053550656.1">
    <property type="nucleotide sequence ID" value="NZ_CP010802.1"/>
</dbReference>
<dbReference type="PANTHER" id="PTHR35011:SF2">
    <property type="entry name" value="2,3-DIKETO-L-GULONATE TRAP TRANSPORTER SMALL PERMEASE PROTEIN YIAM"/>
    <property type="match status" value="1"/>
</dbReference>
<evidence type="ECO:0000256" key="9">
    <source>
        <dbReference type="SAM" id="Phobius"/>
    </source>
</evidence>
<dbReference type="PATRIC" id="fig|1603606.3.peg.1946"/>
<dbReference type="KEGG" id="des:DSOUD_1792"/>
<feature type="transmembrane region" description="Helical" evidence="9">
    <location>
        <begin position="55"/>
        <end position="72"/>
    </location>
</feature>
<keyword evidence="4" id="KW-0997">Cell inner membrane</keyword>
<keyword evidence="7 9" id="KW-0472">Membrane</keyword>
<keyword evidence="5 9" id="KW-0812">Transmembrane</keyword>
<feature type="transmembrane region" description="Helical" evidence="9">
    <location>
        <begin position="21"/>
        <end position="40"/>
    </location>
</feature>
<dbReference type="PANTHER" id="PTHR35011">
    <property type="entry name" value="2,3-DIKETO-L-GULONATE TRAP TRANSPORTER SMALL PERMEASE PROTEIN YIAM"/>
    <property type="match status" value="1"/>
</dbReference>
<keyword evidence="6 9" id="KW-1133">Transmembrane helix</keyword>
<sequence>MIEPQRLFRRLRRVGTLAEDALLIVMLTVMIGLAALQIFLRNILDTGFVWADELLRIQVLWIALLGAVAASRDDNHVNIDLLTRFLPGRWQPATKVIVDLFTAVVCALVAWQAARFVQMEHAYDSTVLGNFPAWIVQSILPVGFAIVAYRYFLFFCKNLGKLLKGVAAP</sequence>
<reference evidence="11 12" key="1">
    <citation type="submission" date="2015-07" db="EMBL/GenBank/DDBJ databases">
        <title>Isolation and Genomic Characterization of a Novel Halophilic Metal-Reducing Deltaproteobacterium from the Deep Subsurface.</title>
        <authorList>
            <person name="Badalamenti J.P."/>
            <person name="Summers Z.M."/>
            <person name="Gralnick J.A."/>
            <person name="Bond D.R."/>
        </authorList>
    </citation>
    <scope>NUCLEOTIDE SEQUENCE [LARGE SCALE GENOMIC DNA]</scope>
    <source>
        <strain evidence="11 12">WTL</strain>
    </source>
</reference>
<dbReference type="OrthoDB" id="5418442at2"/>
<dbReference type="STRING" id="1603606.DSOUD_1792"/>
<dbReference type="Proteomes" id="UP000057158">
    <property type="component" value="Chromosome"/>
</dbReference>
<evidence type="ECO:0000256" key="7">
    <source>
        <dbReference type="ARBA" id="ARBA00023136"/>
    </source>
</evidence>
<comment type="subcellular location">
    <subcellularLocation>
        <location evidence="1">Cell inner membrane</location>
        <topology evidence="1">Multi-pass membrane protein</topology>
    </subcellularLocation>
</comment>